<feature type="transmembrane region" description="Helical" evidence="1">
    <location>
        <begin position="20"/>
        <end position="42"/>
    </location>
</feature>
<evidence type="ECO:0008006" key="4">
    <source>
        <dbReference type="Google" id="ProtNLM"/>
    </source>
</evidence>
<dbReference type="AlphaFoldDB" id="A0AAV0YXF9"/>
<sequence length="204" mass="23105">MNVLLDSNVEALAFNYLNFGLVTVLNNLWTWLALITAALSFWKIRSSGCPKDPVSVKSDAGVEPSLLSFEDVASETEKPRKTLNKVFNNDDVDGVRKGKYTVYYEEDMQCGGGESGGNCCYGRFPVAEGWQPEDDESEWWKRWEKVLKLRNGENENGWYTCQDLIGFNGNVVKRWDGGLRFGGSCIKEESSWYRSSCMLDFVSQ</sequence>
<dbReference type="EMBL" id="OX451736">
    <property type="protein sequence ID" value="CAI8589713.1"/>
    <property type="molecule type" value="Genomic_DNA"/>
</dbReference>
<keyword evidence="1" id="KW-0472">Membrane</keyword>
<name>A0AAV0YXF9_VICFA</name>
<protein>
    <recommendedName>
        <fullName evidence="4">Transmembrane protein</fullName>
    </recommendedName>
</protein>
<accession>A0AAV0YXF9</accession>
<evidence type="ECO:0000256" key="1">
    <source>
        <dbReference type="SAM" id="Phobius"/>
    </source>
</evidence>
<proteinExistence type="predicted"/>
<dbReference type="PANTHER" id="PTHR36369">
    <property type="entry name" value="TRANSMEMBRANE PROTEIN"/>
    <property type="match status" value="1"/>
</dbReference>
<dbReference type="PANTHER" id="PTHR36369:SF1">
    <property type="entry name" value="TRANSMEMBRANE PROTEIN"/>
    <property type="match status" value="1"/>
</dbReference>
<keyword evidence="1" id="KW-1133">Transmembrane helix</keyword>
<evidence type="ECO:0000313" key="3">
    <source>
        <dbReference type="Proteomes" id="UP001157006"/>
    </source>
</evidence>
<keyword evidence="3" id="KW-1185">Reference proteome</keyword>
<evidence type="ECO:0000313" key="2">
    <source>
        <dbReference type="EMBL" id="CAI8589713.1"/>
    </source>
</evidence>
<organism evidence="2 3">
    <name type="scientific">Vicia faba</name>
    <name type="common">Broad bean</name>
    <name type="synonym">Faba vulgaris</name>
    <dbReference type="NCBI Taxonomy" id="3906"/>
    <lineage>
        <taxon>Eukaryota</taxon>
        <taxon>Viridiplantae</taxon>
        <taxon>Streptophyta</taxon>
        <taxon>Embryophyta</taxon>
        <taxon>Tracheophyta</taxon>
        <taxon>Spermatophyta</taxon>
        <taxon>Magnoliopsida</taxon>
        <taxon>eudicotyledons</taxon>
        <taxon>Gunneridae</taxon>
        <taxon>Pentapetalae</taxon>
        <taxon>rosids</taxon>
        <taxon>fabids</taxon>
        <taxon>Fabales</taxon>
        <taxon>Fabaceae</taxon>
        <taxon>Papilionoideae</taxon>
        <taxon>50 kb inversion clade</taxon>
        <taxon>NPAAA clade</taxon>
        <taxon>Hologalegina</taxon>
        <taxon>IRL clade</taxon>
        <taxon>Fabeae</taxon>
        <taxon>Vicia</taxon>
    </lineage>
</organism>
<keyword evidence="1" id="KW-0812">Transmembrane</keyword>
<reference evidence="2 3" key="1">
    <citation type="submission" date="2023-01" db="EMBL/GenBank/DDBJ databases">
        <authorList>
            <person name="Kreplak J."/>
        </authorList>
    </citation>
    <scope>NUCLEOTIDE SEQUENCE [LARGE SCALE GENOMIC DNA]</scope>
</reference>
<dbReference type="Proteomes" id="UP001157006">
    <property type="component" value="Chromosome 1L"/>
</dbReference>
<gene>
    <name evidence="2" type="ORF">VFH_I406000</name>
</gene>